<dbReference type="SMART" id="SM00990">
    <property type="entry name" value="VRR_NUC"/>
    <property type="match status" value="1"/>
</dbReference>
<dbReference type="GO" id="GO:0016788">
    <property type="term" value="F:hydrolase activity, acting on ester bonds"/>
    <property type="evidence" value="ECO:0007669"/>
    <property type="project" value="InterPro"/>
</dbReference>
<accession>A0AAW3RBS9</accession>
<dbReference type="Pfam" id="PF08774">
    <property type="entry name" value="VRR_NUC"/>
    <property type="match status" value="1"/>
</dbReference>
<dbReference type="InterPro" id="IPR011856">
    <property type="entry name" value="tRNA_endonuc-like_dom_sf"/>
</dbReference>
<evidence type="ECO:0000259" key="5">
    <source>
        <dbReference type="SMART" id="SM00990"/>
    </source>
</evidence>
<evidence type="ECO:0000256" key="3">
    <source>
        <dbReference type="ARBA" id="ARBA00022801"/>
    </source>
</evidence>
<evidence type="ECO:0000256" key="4">
    <source>
        <dbReference type="SAM" id="MobiDB-lite"/>
    </source>
</evidence>
<reference evidence="6 7" key="1">
    <citation type="submission" date="2016-03" db="EMBL/GenBank/DDBJ databases">
        <title>Comparative genomics of 54 Lactobacillus plantarum strains reveals genomic uncoupling from niche constraints.</title>
        <authorList>
            <person name="Martino M.E."/>
        </authorList>
    </citation>
    <scope>NUCLEOTIDE SEQUENCE [LARGE SCALE GENOMIC DNA]</scope>
    <source>
        <strain evidence="6 7">NAB2</strain>
    </source>
</reference>
<gene>
    <name evidence="6" type="ORF">NAB2_2471</name>
</gene>
<evidence type="ECO:0000256" key="1">
    <source>
        <dbReference type="ARBA" id="ARBA00001946"/>
    </source>
</evidence>
<dbReference type="AlphaFoldDB" id="A0AAW3RBS9"/>
<evidence type="ECO:0000313" key="7">
    <source>
        <dbReference type="Proteomes" id="UP000076872"/>
    </source>
</evidence>
<sequence length="141" mass="15927">MTIKYPNGVAPTNRHMKPRKVAKHKKRGPGPEQLIQRGIIEALTMAGHHVWRINVGKVKMEDGRMFNAGPRAGFPDICGYRKSDGKMFFIEVKTKTGKRRPAQEYFAKEIAYDPVIYGVARSAEEALMIVTKGLNRTEDVK</sequence>
<keyword evidence="2" id="KW-0540">Nuclease</keyword>
<name>A0AAW3RBS9_LACPN</name>
<organism evidence="6 7">
    <name type="scientific">Lactiplantibacillus plantarum</name>
    <name type="common">Lactobacillus plantarum</name>
    <dbReference type="NCBI Taxonomy" id="1590"/>
    <lineage>
        <taxon>Bacteria</taxon>
        <taxon>Bacillati</taxon>
        <taxon>Bacillota</taxon>
        <taxon>Bacilli</taxon>
        <taxon>Lactobacillales</taxon>
        <taxon>Lactobacillaceae</taxon>
        <taxon>Lactiplantibacillus</taxon>
    </lineage>
</organism>
<comment type="caution">
    <text evidence="6">The sequence shown here is derived from an EMBL/GenBank/DDBJ whole genome shotgun (WGS) entry which is preliminary data.</text>
</comment>
<keyword evidence="3" id="KW-0378">Hydrolase</keyword>
<feature type="compositionally biased region" description="Basic residues" evidence="4">
    <location>
        <begin position="14"/>
        <end position="28"/>
    </location>
</feature>
<dbReference type="InterPro" id="IPR014883">
    <property type="entry name" value="VRR_NUC"/>
</dbReference>
<protein>
    <recommendedName>
        <fullName evidence="5">VRR-NUC domain-containing protein</fullName>
    </recommendedName>
</protein>
<evidence type="ECO:0000256" key="2">
    <source>
        <dbReference type="ARBA" id="ARBA00022722"/>
    </source>
</evidence>
<dbReference type="Proteomes" id="UP000076872">
    <property type="component" value="Unassembled WGS sequence"/>
</dbReference>
<evidence type="ECO:0000313" key="6">
    <source>
        <dbReference type="EMBL" id="KZV01851.1"/>
    </source>
</evidence>
<feature type="region of interest" description="Disordered" evidence="4">
    <location>
        <begin position="1"/>
        <end position="31"/>
    </location>
</feature>
<dbReference type="Gene3D" id="3.40.1350.10">
    <property type="match status" value="1"/>
</dbReference>
<dbReference type="EMBL" id="LUXO01000033">
    <property type="protein sequence ID" value="KZV01851.1"/>
    <property type="molecule type" value="Genomic_DNA"/>
</dbReference>
<dbReference type="GO" id="GO:0004518">
    <property type="term" value="F:nuclease activity"/>
    <property type="evidence" value="ECO:0007669"/>
    <property type="project" value="UniProtKB-KW"/>
</dbReference>
<dbReference type="RefSeq" id="WP_230678684.1">
    <property type="nucleotide sequence ID" value="NZ_BLJR01000004.1"/>
</dbReference>
<comment type="cofactor">
    <cofactor evidence="1">
        <name>Mg(2+)</name>
        <dbReference type="ChEBI" id="CHEBI:18420"/>
    </cofactor>
</comment>
<feature type="domain" description="VRR-NUC" evidence="5">
    <location>
        <begin position="30"/>
        <end position="124"/>
    </location>
</feature>
<proteinExistence type="predicted"/>
<dbReference type="GO" id="GO:0003676">
    <property type="term" value="F:nucleic acid binding"/>
    <property type="evidence" value="ECO:0007669"/>
    <property type="project" value="InterPro"/>
</dbReference>